<organism evidence="2 3">
    <name type="scientific">Rubrivirga litoralis</name>
    <dbReference type="NCBI Taxonomy" id="3075598"/>
    <lineage>
        <taxon>Bacteria</taxon>
        <taxon>Pseudomonadati</taxon>
        <taxon>Rhodothermota</taxon>
        <taxon>Rhodothermia</taxon>
        <taxon>Rhodothermales</taxon>
        <taxon>Rubricoccaceae</taxon>
        <taxon>Rubrivirga</taxon>
    </lineage>
</organism>
<accession>A0ABU3BPQ4</accession>
<comment type="caution">
    <text evidence="2">The sequence shown here is derived from an EMBL/GenBank/DDBJ whole genome shotgun (WGS) entry which is preliminary data.</text>
</comment>
<dbReference type="InterPro" id="IPR041049">
    <property type="entry name" value="DUF5615"/>
</dbReference>
<dbReference type="Proteomes" id="UP001267426">
    <property type="component" value="Unassembled WGS sequence"/>
</dbReference>
<dbReference type="RefSeq" id="WP_311662616.1">
    <property type="nucleotide sequence ID" value="NZ_JAVRHT010000010.1"/>
</dbReference>
<evidence type="ECO:0000313" key="3">
    <source>
        <dbReference type="Proteomes" id="UP001267426"/>
    </source>
</evidence>
<name>A0ABU3BPQ4_9BACT</name>
<sequence>MIRVLLDENVPRKLKRHLEAEAVTVPERGWGGVKNGRLLHLAAAEFDVLLTMDRGIEHQQNLSGIDLCLIVLSAASNDIDDLLPLVPSINAAFPRVAPERVISVSR</sequence>
<dbReference type="Pfam" id="PF18480">
    <property type="entry name" value="DUF5615"/>
    <property type="match status" value="1"/>
</dbReference>
<keyword evidence="3" id="KW-1185">Reference proteome</keyword>
<evidence type="ECO:0000259" key="1">
    <source>
        <dbReference type="Pfam" id="PF18480"/>
    </source>
</evidence>
<dbReference type="EMBL" id="JAVRHT010000010">
    <property type="protein sequence ID" value="MDT0631273.1"/>
    <property type="molecule type" value="Genomic_DNA"/>
</dbReference>
<protein>
    <recommendedName>
        <fullName evidence="1">DUF5615 domain-containing protein</fullName>
    </recommendedName>
</protein>
<proteinExistence type="predicted"/>
<reference evidence="2 3" key="1">
    <citation type="submission" date="2023-09" db="EMBL/GenBank/DDBJ databases">
        <authorList>
            <person name="Rey-Velasco X."/>
        </authorList>
    </citation>
    <scope>NUCLEOTIDE SEQUENCE [LARGE SCALE GENOMIC DNA]</scope>
    <source>
        <strain evidence="2 3">F394</strain>
    </source>
</reference>
<feature type="domain" description="DUF5615" evidence="1">
    <location>
        <begin position="3"/>
        <end position="73"/>
    </location>
</feature>
<gene>
    <name evidence="2" type="ORF">RM540_05875</name>
</gene>
<evidence type="ECO:0000313" key="2">
    <source>
        <dbReference type="EMBL" id="MDT0631273.1"/>
    </source>
</evidence>